<dbReference type="EMBL" id="BSXW01000142">
    <property type="protein sequence ID" value="GMF13079.1"/>
    <property type="molecule type" value="Genomic_DNA"/>
</dbReference>
<comment type="similarity">
    <text evidence="2">Belongs to the PGA52 family.</text>
</comment>
<evidence type="ECO:0000256" key="2">
    <source>
        <dbReference type="ARBA" id="ARBA00006055"/>
    </source>
</evidence>
<feature type="domain" description="Cell wall protein YJL171C/Tos1 N-terminal" evidence="11">
    <location>
        <begin position="282"/>
        <end position="330"/>
    </location>
</feature>
<dbReference type="EC" id="3.2.1.39" evidence="3"/>
<proteinExistence type="inferred from homology"/>
<evidence type="ECO:0000256" key="7">
    <source>
        <dbReference type="ARBA" id="ARBA00023316"/>
    </source>
</evidence>
<dbReference type="InterPro" id="IPR018807">
    <property type="entry name" value="YJL171C/Tos1_N"/>
</dbReference>
<keyword evidence="5" id="KW-0378">Hydrolase</keyword>
<dbReference type="SUPFAM" id="SSF49870">
    <property type="entry name" value="Osmotin, thaumatin-like protein"/>
    <property type="match status" value="1"/>
</dbReference>
<keyword evidence="6" id="KW-0326">Glycosidase</keyword>
<comment type="catalytic activity">
    <reaction evidence="1">
        <text>Hydrolysis of (1-&gt;3)-beta-D-glucosidic linkages in (1-&gt;3)-beta-D-glucans.</text>
        <dbReference type="EC" id="3.2.1.39"/>
    </reaction>
</comment>
<dbReference type="SMART" id="SM00205">
    <property type="entry name" value="THN"/>
    <property type="match status" value="1"/>
</dbReference>
<dbReference type="PANTHER" id="PTHR31737">
    <property type="entry name" value="PROTEIN TOS1"/>
    <property type="match status" value="1"/>
</dbReference>
<reference evidence="12" key="1">
    <citation type="submission" date="2023-04" db="EMBL/GenBank/DDBJ databases">
        <title>Phytophthora lilii NBRC 32176.</title>
        <authorList>
            <person name="Ichikawa N."/>
            <person name="Sato H."/>
            <person name="Tonouchi N."/>
        </authorList>
    </citation>
    <scope>NUCLEOTIDE SEQUENCE</scope>
    <source>
        <strain evidence="12">NBRC 32176</strain>
    </source>
</reference>
<feature type="region of interest" description="Disordered" evidence="8">
    <location>
        <begin position="175"/>
        <end position="259"/>
    </location>
</feature>
<evidence type="ECO:0000313" key="12">
    <source>
        <dbReference type="EMBL" id="GMF13079.1"/>
    </source>
</evidence>
<evidence type="ECO:0000313" key="13">
    <source>
        <dbReference type="Proteomes" id="UP001165083"/>
    </source>
</evidence>
<evidence type="ECO:0000256" key="3">
    <source>
        <dbReference type="ARBA" id="ARBA00012780"/>
    </source>
</evidence>
<dbReference type="AlphaFoldDB" id="A0A9W6THE4"/>
<feature type="signal peptide" evidence="9">
    <location>
        <begin position="1"/>
        <end position="20"/>
    </location>
</feature>
<evidence type="ECO:0000259" key="10">
    <source>
        <dbReference type="Pfam" id="PF10287"/>
    </source>
</evidence>
<dbReference type="PANTHER" id="PTHR31737:SF2">
    <property type="entry name" value="PROTEIN TOS1"/>
    <property type="match status" value="1"/>
</dbReference>
<dbReference type="InterPro" id="IPR018805">
    <property type="entry name" value="YJL171C/Tos1_C"/>
</dbReference>
<organism evidence="12 13">
    <name type="scientific">Phytophthora lilii</name>
    <dbReference type="NCBI Taxonomy" id="2077276"/>
    <lineage>
        <taxon>Eukaryota</taxon>
        <taxon>Sar</taxon>
        <taxon>Stramenopiles</taxon>
        <taxon>Oomycota</taxon>
        <taxon>Peronosporomycetes</taxon>
        <taxon>Peronosporales</taxon>
        <taxon>Peronosporaceae</taxon>
        <taxon>Phytophthora</taxon>
    </lineage>
</organism>
<evidence type="ECO:0000256" key="9">
    <source>
        <dbReference type="SAM" id="SignalP"/>
    </source>
</evidence>
<protein>
    <recommendedName>
        <fullName evidence="3">glucan endo-1,3-beta-D-glucosidase</fullName>
        <ecNumber evidence="3">3.2.1.39</ecNumber>
    </recommendedName>
</protein>
<evidence type="ECO:0000256" key="4">
    <source>
        <dbReference type="ARBA" id="ARBA00022729"/>
    </source>
</evidence>
<evidence type="ECO:0000256" key="6">
    <source>
        <dbReference type="ARBA" id="ARBA00023295"/>
    </source>
</evidence>
<gene>
    <name evidence="12" type="ORF">Plil01_000359400</name>
</gene>
<evidence type="ECO:0000256" key="8">
    <source>
        <dbReference type="SAM" id="MobiDB-lite"/>
    </source>
</evidence>
<dbReference type="Pfam" id="PF10290">
    <property type="entry name" value="YJL171C_Tos1_N"/>
    <property type="match status" value="1"/>
</dbReference>
<dbReference type="GO" id="GO:0042973">
    <property type="term" value="F:glucan endo-1,3-beta-D-glucosidase activity"/>
    <property type="evidence" value="ECO:0007669"/>
    <property type="project" value="UniProtKB-EC"/>
</dbReference>
<dbReference type="OrthoDB" id="118256at2759"/>
<dbReference type="PROSITE" id="PS51367">
    <property type="entry name" value="THAUMATIN_2"/>
    <property type="match status" value="1"/>
</dbReference>
<keyword evidence="4 9" id="KW-0732">Signal</keyword>
<feature type="chain" id="PRO_5040722183" description="glucan endo-1,3-beta-D-glucosidase" evidence="9">
    <location>
        <begin position="21"/>
        <end position="582"/>
    </location>
</feature>
<accession>A0A9W6THE4</accession>
<dbReference type="GO" id="GO:0071555">
    <property type="term" value="P:cell wall organization"/>
    <property type="evidence" value="ECO:0007669"/>
    <property type="project" value="UniProtKB-KW"/>
</dbReference>
<feature type="domain" description="Cell wall protein YJL171C/Tos1 C-terminal" evidence="10">
    <location>
        <begin position="335"/>
        <end position="572"/>
    </location>
</feature>
<feature type="compositionally biased region" description="Low complexity" evidence="8">
    <location>
        <begin position="215"/>
        <end position="259"/>
    </location>
</feature>
<comment type="caution">
    <text evidence="12">The sequence shown here is derived from an EMBL/GenBank/DDBJ whole genome shotgun (WGS) entry which is preliminary data.</text>
</comment>
<dbReference type="Gene3D" id="2.60.110.10">
    <property type="entry name" value="Thaumatin"/>
    <property type="match status" value="1"/>
</dbReference>
<dbReference type="InterPro" id="IPR001938">
    <property type="entry name" value="Thaumatin"/>
</dbReference>
<evidence type="ECO:0000256" key="5">
    <source>
        <dbReference type="ARBA" id="ARBA00022801"/>
    </source>
</evidence>
<dbReference type="Proteomes" id="UP001165083">
    <property type="component" value="Unassembled WGS sequence"/>
</dbReference>
<dbReference type="Pfam" id="PF10287">
    <property type="entry name" value="YJL171C_Tos1_C"/>
    <property type="match status" value="1"/>
</dbReference>
<dbReference type="InterPro" id="IPR037176">
    <property type="entry name" value="Osmotin/thaumatin-like_sf"/>
</dbReference>
<evidence type="ECO:0000259" key="11">
    <source>
        <dbReference type="Pfam" id="PF10290"/>
    </source>
</evidence>
<feature type="compositionally biased region" description="Low complexity" evidence="8">
    <location>
        <begin position="175"/>
        <end position="196"/>
    </location>
</feature>
<name>A0A9W6THE4_9STRA</name>
<evidence type="ECO:0000256" key="1">
    <source>
        <dbReference type="ARBA" id="ARBA00000382"/>
    </source>
</evidence>
<keyword evidence="7" id="KW-0961">Cell wall biogenesis/degradation</keyword>
<sequence>MVKVFLALSAALVMAAPVAASVSVTFVNSCSSAISLYDNSKTESIAAGSSTTRDLASGYSGMFRDGTGDEATLAEFSVTGGYTWYDISVIPPGSGSCTSYEACKQLTGKSGYNVAMSIVPDTSSTKSVSSSCATLTCESEECSDAYLYPSDDSKTHSCLDTLPFTVTFCPGGSSSTTTTTSSSSTQQSTSQSTTTSAPVATTAAVEVQSDYQSGTVTTSSESTTTAPSTSSTSTSTQSSTQTSTTSTSTSTTTTKSTGSAASFSSATISSSFVYNGTDAGSATGTYGKVTAMSSCTTEDVSVSDPVGPFSEEVSMVFRGPLNIYNIAVFNATSGSDWTKVSSYSQNGTQENMVFMNNLNIDYTGADSSPQGYSTADGSGTATSSTVFGGSLADASDSSVTGGGPCVSTGCEVNIMTATNCADEDGCIGYYDDMGFHGWDGGMKMFVTKVQMPTGSSVNRPAIWMLNAQVVRANQYGCNCRGEGSEGGCGELDIAEVIETNTDKDKVSTHYYFFDGSVSPGGDNYATRPTDSAVTYVTIIDNSSTGTIKIIELGGDDFDFDVDAVSADQVTSWISASVENLLS</sequence>
<keyword evidence="13" id="KW-1185">Reference proteome</keyword>